<dbReference type="PANTHER" id="PTHR33823">
    <property type="entry name" value="RNA POLYMERASE-BINDING TRANSCRIPTION FACTOR DKSA-RELATED"/>
    <property type="match status" value="1"/>
</dbReference>
<dbReference type="InterPro" id="IPR037187">
    <property type="entry name" value="DnaK_N"/>
</dbReference>
<keyword evidence="2" id="KW-0863">Zinc-finger</keyword>
<dbReference type="PANTHER" id="PTHR33823:SF4">
    <property type="entry name" value="GENERAL STRESS PROTEIN 16O"/>
    <property type="match status" value="1"/>
</dbReference>
<protein>
    <recommendedName>
        <fullName evidence="5">Zinc finger DksA/TraR C4-type domain-containing protein</fullName>
    </recommendedName>
</protein>
<keyword evidence="1" id="KW-0479">Metal-binding</keyword>
<comment type="caution">
    <text evidence="6">The sequence shown here is derived from an EMBL/GenBank/DDBJ whole genome shotgun (WGS) entry which is preliminary data.</text>
</comment>
<feature type="domain" description="Zinc finger DksA/TraR C4-type" evidence="5">
    <location>
        <begin position="90"/>
        <end position="118"/>
    </location>
</feature>
<dbReference type="Gene3D" id="1.20.120.910">
    <property type="entry name" value="DksA, coiled-coil domain"/>
    <property type="match status" value="1"/>
</dbReference>
<organism evidence="6 7">
    <name type="scientific">Paenibacillus albilobatus</name>
    <dbReference type="NCBI Taxonomy" id="2716884"/>
    <lineage>
        <taxon>Bacteria</taxon>
        <taxon>Bacillati</taxon>
        <taxon>Bacillota</taxon>
        <taxon>Bacilli</taxon>
        <taxon>Bacillales</taxon>
        <taxon>Paenibacillaceae</taxon>
        <taxon>Paenibacillus</taxon>
    </lineage>
</organism>
<dbReference type="InterPro" id="IPR014240">
    <property type="entry name" value="YteA"/>
</dbReference>
<evidence type="ECO:0000259" key="5">
    <source>
        <dbReference type="Pfam" id="PF01258"/>
    </source>
</evidence>
<keyword evidence="3" id="KW-0862">Zinc</keyword>
<dbReference type="GO" id="GO:0008270">
    <property type="term" value="F:zinc ion binding"/>
    <property type="evidence" value="ECO:0007669"/>
    <property type="project" value="UniProtKB-KW"/>
</dbReference>
<sequence length="249" mass="28884">MQHLTDSQLKHLRSLLEEQLQSLQHKDQENDSYGLDESMRDESGELSLVDNHPGDMGTEMYDREVDLMLQNHDDNRMELIRDALERMDQGTYGICPVCNKPIPYERLEAVPTAEYCVEDNPKHHVSNYRPVEEYFLMPPFGRTSLDEREDQNGFDGEDAWQAVENFGTSNTPAMAEGNEIHSYNEMEIEASEELEGCVEPLEAFVATDMYGNLIDIVRNQQYRKYMDMGEGIDMYQLAEEEEDEEDYLI</sequence>
<dbReference type="Pfam" id="PF01258">
    <property type="entry name" value="zf-dskA_traR"/>
    <property type="match status" value="1"/>
</dbReference>
<evidence type="ECO:0000256" key="2">
    <source>
        <dbReference type="ARBA" id="ARBA00022771"/>
    </source>
</evidence>
<gene>
    <name evidence="6" type="ORF">J2TS6_17060</name>
</gene>
<dbReference type="RefSeq" id="WP_160044670.1">
    <property type="nucleotide sequence ID" value="NZ_BORQ01000002.1"/>
</dbReference>
<proteinExistence type="predicted"/>
<evidence type="ECO:0000256" key="4">
    <source>
        <dbReference type="PROSITE-ProRule" id="PRU00510"/>
    </source>
</evidence>
<dbReference type="SUPFAM" id="SSF57716">
    <property type="entry name" value="Glucocorticoid receptor-like (DNA-binding domain)"/>
    <property type="match status" value="1"/>
</dbReference>
<evidence type="ECO:0000313" key="6">
    <source>
        <dbReference type="EMBL" id="GIO30565.1"/>
    </source>
</evidence>
<dbReference type="NCBIfam" id="TIGR02890">
    <property type="entry name" value="bacill_yteA"/>
    <property type="match status" value="1"/>
</dbReference>
<dbReference type="Proteomes" id="UP000679779">
    <property type="component" value="Unassembled WGS sequence"/>
</dbReference>
<evidence type="ECO:0000256" key="1">
    <source>
        <dbReference type="ARBA" id="ARBA00022723"/>
    </source>
</evidence>
<keyword evidence="7" id="KW-1185">Reference proteome</keyword>
<reference evidence="6" key="1">
    <citation type="submission" date="2021-03" db="EMBL/GenBank/DDBJ databases">
        <title>Antimicrobial resistance genes in bacteria isolated from Japanese honey, and their potential for conferring macrolide and lincosamide resistance in the American foulbrood pathogen Paenibacillus larvae.</title>
        <authorList>
            <person name="Okamoto M."/>
            <person name="Kumagai M."/>
            <person name="Kanamori H."/>
            <person name="Takamatsu D."/>
        </authorList>
    </citation>
    <scope>NUCLEOTIDE SEQUENCE</scope>
    <source>
        <strain evidence="6">J2TS6</strain>
    </source>
</reference>
<dbReference type="EMBL" id="BORQ01000002">
    <property type="protein sequence ID" value="GIO30565.1"/>
    <property type="molecule type" value="Genomic_DNA"/>
</dbReference>
<accession>A0A920C918</accession>
<dbReference type="InterPro" id="IPR000962">
    <property type="entry name" value="Znf_DskA_TraR"/>
</dbReference>
<dbReference type="SUPFAM" id="SSF109635">
    <property type="entry name" value="DnaK suppressor protein DksA, alpha-hairpin domain"/>
    <property type="match status" value="1"/>
</dbReference>
<name>A0A920C918_9BACL</name>
<evidence type="ECO:0000313" key="7">
    <source>
        <dbReference type="Proteomes" id="UP000679779"/>
    </source>
</evidence>
<feature type="zinc finger region" description="dksA C4-type" evidence="4">
    <location>
        <begin position="95"/>
        <end position="119"/>
    </location>
</feature>
<dbReference type="AlphaFoldDB" id="A0A920C918"/>
<dbReference type="PROSITE" id="PS51128">
    <property type="entry name" value="ZF_DKSA_2"/>
    <property type="match status" value="1"/>
</dbReference>
<evidence type="ECO:0000256" key="3">
    <source>
        <dbReference type="ARBA" id="ARBA00022833"/>
    </source>
</evidence>